<dbReference type="OrthoDB" id="3222at2759"/>
<dbReference type="PANTHER" id="PTHR43829:SF9">
    <property type="entry name" value="AQUAPORIN-9"/>
    <property type="match status" value="1"/>
</dbReference>
<keyword evidence="6 8" id="KW-0472">Membrane</keyword>
<keyword evidence="4 7" id="KW-0812">Transmembrane</keyword>
<reference evidence="10" key="1">
    <citation type="journal article" date="2018" name="Nat. Microbiol.">
        <title>Leveraging single-cell genomics to expand the fungal tree of life.</title>
        <authorList>
            <person name="Ahrendt S.R."/>
            <person name="Quandt C.A."/>
            <person name="Ciobanu D."/>
            <person name="Clum A."/>
            <person name="Salamov A."/>
            <person name="Andreopoulos B."/>
            <person name="Cheng J.F."/>
            <person name="Woyke T."/>
            <person name="Pelin A."/>
            <person name="Henrissat B."/>
            <person name="Reynolds N.K."/>
            <person name="Benny G.L."/>
            <person name="Smith M.E."/>
            <person name="James T.Y."/>
            <person name="Grigoriev I.V."/>
        </authorList>
    </citation>
    <scope>NUCLEOTIDE SEQUENCE [LARGE SCALE GENOMIC DNA]</scope>
</reference>
<gene>
    <name evidence="9" type="ORF">BJ684DRAFT_12661</name>
</gene>
<evidence type="ECO:0000256" key="7">
    <source>
        <dbReference type="RuleBase" id="RU000477"/>
    </source>
</evidence>
<dbReference type="InterPro" id="IPR023271">
    <property type="entry name" value="Aquaporin-like"/>
</dbReference>
<dbReference type="InterPro" id="IPR000425">
    <property type="entry name" value="MIP"/>
</dbReference>
<dbReference type="SUPFAM" id="SSF81338">
    <property type="entry name" value="Aquaporin-like"/>
    <property type="match status" value="1"/>
</dbReference>
<comment type="similarity">
    <text evidence="2 7">Belongs to the MIP/aquaporin (TC 1.A.8) family.</text>
</comment>
<accession>A0A4P9Y0R4</accession>
<dbReference type="Pfam" id="PF00230">
    <property type="entry name" value="MIP"/>
    <property type="match status" value="1"/>
</dbReference>
<keyword evidence="10" id="KW-1185">Reference proteome</keyword>
<organism evidence="9 10">
    <name type="scientific">Piptocephalis cylindrospora</name>
    <dbReference type="NCBI Taxonomy" id="1907219"/>
    <lineage>
        <taxon>Eukaryota</taxon>
        <taxon>Fungi</taxon>
        <taxon>Fungi incertae sedis</taxon>
        <taxon>Zoopagomycota</taxon>
        <taxon>Zoopagomycotina</taxon>
        <taxon>Zoopagomycetes</taxon>
        <taxon>Zoopagales</taxon>
        <taxon>Piptocephalidaceae</taxon>
        <taxon>Piptocephalis</taxon>
    </lineage>
</organism>
<keyword evidence="5 8" id="KW-1133">Transmembrane helix</keyword>
<evidence type="ECO:0000256" key="8">
    <source>
        <dbReference type="SAM" id="Phobius"/>
    </source>
</evidence>
<feature type="transmembrane region" description="Helical" evidence="8">
    <location>
        <begin position="12"/>
        <end position="29"/>
    </location>
</feature>
<evidence type="ECO:0000256" key="2">
    <source>
        <dbReference type="ARBA" id="ARBA00006175"/>
    </source>
</evidence>
<dbReference type="InterPro" id="IPR050363">
    <property type="entry name" value="MIP/Aquaporin"/>
</dbReference>
<dbReference type="AlphaFoldDB" id="A0A4P9Y0R4"/>
<evidence type="ECO:0000256" key="1">
    <source>
        <dbReference type="ARBA" id="ARBA00004141"/>
    </source>
</evidence>
<dbReference type="GO" id="GO:0015254">
    <property type="term" value="F:glycerol channel activity"/>
    <property type="evidence" value="ECO:0007669"/>
    <property type="project" value="TreeGrafter"/>
</dbReference>
<evidence type="ECO:0000256" key="4">
    <source>
        <dbReference type="ARBA" id="ARBA00022692"/>
    </source>
</evidence>
<dbReference type="PRINTS" id="PR00783">
    <property type="entry name" value="MINTRINSICP"/>
</dbReference>
<protein>
    <submittedName>
        <fullName evidence="9">Aquaporin-like protein</fullName>
    </submittedName>
</protein>
<dbReference type="Proteomes" id="UP000267251">
    <property type="component" value="Unassembled WGS sequence"/>
</dbReference>
<name>A0A4P9Y0R4_9FUNG</name>
<feature type="transmembrane region" description="Helical" evidence="8">
    <location>
        <begin position="41"/>
        <end position="63"/>
    </location>
</feature>
<dbReference type="PANTHER" id="PTHR43829">
    <property type="entry name" value="AQUAPORIN OR AQUAGLYCEROPORIN RELATED"/>
    <property type="match status" value="1"/>
</dbReference>
<evidence type="ECO:0000313" key="10">
    <source>
        <dbReference type="Proteomes" id="UP000267251"/>
    </source>
</evidence>
<dbReference type="EMBL" id="KZ988758">
    <property type="protein sequence ID" value="RKP11631.1"/>
    <property type="molecule type" value="Genomic_DNA"/>
</dbReference>
<feature type="non-terminal residue" evidence="9">
    <location>
        <position position="1"/>
    </location>
</feature>
<sequence>PDPIRGNYRSFLGEAVGTATMLIFIFACVDRHNVPPTHFSPLAIGIAVATILAAFNSPGAIALNPARDFAPRVLMLAAGYGKIVFTAHDGYAWVPVVGPLVGGVVGGALYDIFIATAPDPEEHDSKSF</sequence>
<dbReference type="GO" id="GO:0005886">
    <property type="term" value="C:plasma membrane"/>
    <property type="evidence" value="ECO:0007669"/>
    <property type="project" value="TreeGrafter"/>
</dbReference>
<proteinExistence type="inferred from homology"/>
<dbReference type="Gene3D" id="1.20.1080.10">
    <property type="entry name" value="Glycerol uptake facilitator protein"/>
    <property type="match status" value="1"/>
</dbReference>
<evidence type="ECO:0000256" key="3">
    <source>
        <dbReference type="ARBA" id="ARBA00022448"/>
    </source>
</evidence>
<evidence type="ECO:0000256" key="5">
    <source>
        <dbReference type="ARBA" id="ARBA00022989"/>
    </source>
</evidence>
<keyword evidence="3 7" id="KW-0813">Transport</keyword>
<dbReference type="GO" id="GO:0015250">
    <property type="term" value="F:water channel activity"/>
    <property type="evidence" value="ECO:0007669"/>
    <property type="project" value="TreeGrafter"/>
</dbReference>
<evidence type="ECO:0000313" key="9">
    <source>
        <dbReference type="EMBL" id="RKP11631.1"/>
    </source>
</evidence>
<evidence type="ECO:0000256" key="6">
    <source>
        <dbReference type="ARBA" id="ARBA00023136"/>
    </source>
</evidence>
<comment type="subcellular location">
    <subcellularLocation>
        <location evidence="1">Membrane</location>
        <topology evidence="1">Multi-pass membrane protein</topology>
    </subcellularLocation>
</comment>